<keyword evidence="2" id="KW-1185">Reference proteome</keyword>
<evidence type="ECO:0000313" key="2">
    <source>
        <dbReference type="Proteomes" id="UP000275408"/>
    </source>
</evidence>
<dbReference type="Proteomes" id="UP000275408">
    <property type="component" value="Unassembled WGS sequence"/>
</dbReference>
<sequence length="338" mass="37216">DPELGAEKGPLAEAHMVMIQLEGLQGEEGQEESQDMVQVPSGVKVVVPKKGGYKAKPKHESLITGLTDELLRDLDSAVRSANTYLLDSDSSVGERVIPLTPGGNGCLSNIGEGWLKAGVAADCLPHLETWRPNGWCTGLWVERHKLSSGGDSSSTVTIDLKLKTSDENKAKYQVGDYKSIQYQILQINITRTVCQTIRRITNVILGVKGLSTRQLPLTSPSQKTTAIKQTFVAHNNDSSDSGYLMTKIQATKSINPRLLELRKISETSSTNVKKYTLNENLRDAHGEKTVWLGKLKIDSQVEESSLTAFTTKFTQPSQRDTIFYLDYTTIRPTAIRVP</sequence>
<reference evidence="1 2" key="1">
    <citation type="journal article" date="2018" name="Sci. Rep.">
        <title>Comparative analysis of the Pocillopora damicornis genome highlights role of immune system in coral evolution.</title>
        <authorList>
            <person name="Cunning R."/>
            <person name="Bay R.A."/>
            <person name="Gillette P."/>
            <person name="Baker A.C."/>
            <person name="Traylor-Knowles N."/>
        </authorList>
    </citation>
    <scope>NUCLEOTIDE SEQUENCE [LARGE SCALE GENOMIC DNA]</scope>
    <source>
        <strain evidence="1">RSMAS</strain>
        <tissue evidence="1">Whole animal</tissue>
    </source>
</reference>
<comment type="caution">
    <text evidence="1">The sequence shown here is derived from an EMBL/GenBank/DDBJ whole genome shotgun (WGS) entry which is preliminary data.</text>
</comment>
<name>A0A3M6U926_POCDA</name>
<proteinExistence type="predicted"/>
<dbReference type="EMBL" id="RCHS01002017">
    <property type="protein sequence ID" value="RMX49958.1"/>
    <property type="molecule type" value="Genomic_DNA"/>
</dbReference>
<evidence type="ECO:0000313" key="1">
    <source>
        <dbReference type="EMBL" id="RMX49958.1"/>
    </source>
</evidence>
<gene>
    <name evidence="1" type="ORF">pdam_00013947</name>
</gene>
<accession>A0A3M6U926</accession>
<protein>
    <submittedName>
        <fullName evidence="1">Uncharacterized protein</fullName>
    </submittedName>
</protein>
<dbReference type="AlphaFoldDB" id="A0A3M6U926"/>
<feature type="non-terminal residue" evidence="1">
    <location>
        <position position="1"/>
    </location>
</feature>
<organism evidence="1 2">
    <name type="scientific">Pocillopora damicornis</name>
    <name type="common">Cauliflower coral</name>
    <name type="synonym">Millepora damicornis</name>
    <dbReference type="NCBI Taxonomy" id="46731"/>
    <lineage>
        <taxon>Eukaryota</taxon>
        <taxon>Metazoa</taxon>
        <taxon>Cnidaria</taxon>
        <taxon>Anthozoa</taxon>
        <taxon>Hexacorallia</taxon>
        <taxon>Scleractinia</taxon>
        <taxon>Astrocoeniina</taxon>
        <taxon>Pocilloporidae</taxon>
        <taxon>Pocillopora</taxon>
    </lineage>
</organism>